<evidence type="ECO:0000256" key="2">
    <source>
        <dbReference type="ARBA" id="ARBA00006217"/>
    </source>
</evidence>
<evidence type="ECO:0000256" key="6">
    <source>
        <dbReference type="ARBA" id="ARBA00023239"/>
    </source>
</evidence>
<dbReference type="Gene3D" id="3.40.1050.10">
    <property type="entry name" value="Carbonic anhydrase"/>
    <property type="match status" value="1"/>
</dbReference>
<comment type="caution">
    <text evidence="9">The sequence shown here is derived from an EMBL/GenBank/DDBJ whole genome shotgun (WGS) entry which is preliminary data.</text>
</comment>
<keyword evidence="4" id="KW-0479">Metal-binding</keyword>
<dbReference type="SMART" id="SM00947">
    <property type="entry name" value="Pro_CA"/>
    <property type="match status" value="1"/>
</dbReference>
<dbReference type="PROSITE" id="PS00704">
    <property type="entry name" value="PROK_CO2_ANHYDRASE_1"/>
    <property type="match status" value="1"/>
</dbReference>
<dbReference type="PANTHER" id="PTHR11002:SF76">
    <property type="entry name" value="CARBONIC ANHYDRASE"/>
    <property type="match status" value="1"/>
</dbReference>
<name>A0ABN0XFF0_9LACT</name>
<evidence type="ECO:0000256" key="3">
    <source>
        <dbReference type="ARBA" id="ARBA00012925"/>
    </source>
</evidence>
<comment type="catalytic activity">
    <reaction evidence="7 8">
        <text>hydrogencarbonate + H(+) = CO2 + H2O</text>
        <dbReference type="Rhea" id="RHEA:10748"/>
        <dbReference type="ChEBI" id="CHEBI:15377"/>
        <dbReference type="ChEBI" id="CHEBI:15378"/>
        <dbReference type="ChEBI" id="CHEBI:16526"/>
        <dbReference type="ChEBI" id="CHEBI:17544"/>
        <dbReference type="EC" id="4.2.1.1"/>
    </reaction>
</comment>
<evidence type="ECO:0000256" key="7">
    <source>
        <dbReference type="ARBA" id="ARBA00048348"/>
    </source>
</evidence>
<proteinExistence type="inferred from homology"/>
<evidence type="ECO:0000313" key="10">
    <source>
        <dbReference type="Proteomes" id="UP001501166"/>
    </source>
</evidence>
<dbReference type="InterPro" id="IPR036874">
    <property type="entry name" value="Carbonic_anhydrase_sf"/>
</dbReference>
<dbReference type="EC" id="4.2.1.1" evidence="3 8"/>
<dbReference type="InterPro" id="IPR015892">
    <property type="entry name" value="Carbonic_anhydrase_CS"/>
</dbReference>
<dbReference type="RefSeq" id="WP_343755102.1">
    <property type="nucleotide sequence ID" value="NZ_BAAACW010000090.1"/>
</dbReference>
<comment type="similarity">
    <text evidence="2 8">Belongs to the beta-class carbonic anhydrase family.</text>
</comment>
<evidence type="ECO:0000256" key="1">
    <source>
        <dbReference type="ARBA" id="ARBA00001947"/>
    </source>
</evidence>
<dbReference type="EMBL" id="BAAACW010000090">
    <property type="protein sequence ID" value="GAA0362760.1"/>
    <property type="molecule type" value="Genomic_DNA"/>
</dbReference>
<dbReference type="InterPro" id="IPR001765">
    <property type="entry name" value="Carbonic_anhydrase"/>
</dbReference>
<organism evidence="9 10">
    <name type="scientific">Alkalibacterium iburiense</name>
    <dbReference type="NCBI Taxonomy" id="290589"/>
    <lineage>
        <taxon>Bacteria</taxon>
        <taxon>Bacillati</taxon>
        <taxon>Bacillota</taxon>
        <taxon>Bacilli</taxon>
        <taxon>Lactobacillales</taxon>
        <taxon>Carnobacteriaceae</taxon>
        <taxon>Alkalibacterium</taxon>
    </lineage>
</organism>
<evidence type="ECO:0000256" key="8">
    <source>
        <dbReference type="RuleBase" id="RU003956"/>
    </source>
</evidence>
<keyword evidence="6 8" id="KW-0456">Lyase</keyword>
<evidence type="ECO:0000256" key="4">
    <source>
        <dbReference type="ARBA" id="ARBA00022723"/>
    </source>
</evidence>
<keyword evidence="5 8" id="KW-0862">Zinc</keyword>
<dbReference type="Pfam" id="PF00484">
    <property type="entry name" value="Pro_CA"/>
    <property type="match status" value="1"/>
</dbReference>
<comment type="cofactor">
    <cofactor evidence="1">
        <name>Zn(2+)</name>
        <dbReference type="ChEBI" id="CHEBI:29105"/>
    </cofactor>
</comment>
<dbReference type="PROSITE" id="PS00705">
    <property type="entry name" value="PROK_CO2_ANHYDRASE_2"/>
    <property type="match status" value="1"/>
</dbReference>
<dbReference type="Proteomes" id="UP001501166">
    <property type="component" value="Unassembled WGS sequence"/>
</dbReference>
<reference evidence="9 10" key="1">
    <citation type="journal article" date="2019" name="Int. J. Syst. Evol. Microbiol.">
        <title>The Global Catalogue of Microorganisms (GCM) 10K type strain sequencing project: providing services to taxonomists for standard genome sequencing and annotation.</title>
        <authorList>
            <consortium name="The Broad Institute Genomics Platform"/>
            <consortium name="The Broad Institute Genome Sequencing Center for Infectious Disease"/>
            <person name="Wu L."/>
            <person name="Ma J."/>
        </authorList>
    </citation>
    <scope>NUCLEOTIDE SEQUENCE [LARGE SCALE GENOMIC DNA]</scope>
    <source>
        <strain evidence="9 10">JCM 12662</strain>
    </source>
</reference>
<evidence type="ECO:0000256" key="5">
    <source>
        <dbReference type="ARBA" id="ARBA00022833"/>
    </source>
</evidence>
<gene>
    <name evidence="9" type="ORF">GCM10008932_14070</name>
</gene>
<accession>A0ABN0XFF0</accession>
<dbReference type="SUPFAM" id="SSF53056">
    <property type="entry name" value="beta-carbonic anhydrase, cab"/>
    <property type="match status" value="1"/>
</dbReference>
<dbReference type="CDD" id="cd00884">
    <property type="entry name" value="beta_CA_cladeB"/>
    <property type="match status" value="1"/>
</dbReference>
<comment type="function">
    <text evidence="8">Reversible hydration of carbon dioxide.</text>
</comment>
<dbReference type="PANTHER" id="PTHR11002">
    <property type="entry name" value="CARBONIC ANHYDRASE"/>
    <property type="match status" value="1"/>
</dbReference>
<sequence length="213" mass="24240">MIEEIKKGLLNFQHFTYKKYEKLYQDLQGRQSPHTLFIACSDSRVSPEILTDSDPGEVFKIRNIANTVPSFESSQYDLTTVSAIEYAVEVLKVKEIIICGHSNCGGCAAALSGTDQLSHLPYTRDYLKPLEEVRQKIDKLITEEDLEKKATLMEQMNVVEQLKHLKEYPSIMEKVQKGDLELEGWHYDIGTGQVHVYDEAGEVFIDTNAFDSD</sequence>
<protein>
    <recommendedName>
        <fullName evidence="3 8">Carbonic anhydrase</fullName>
        <ecNumber evidence="3 8">4.2.1.1</ecNumber>
    </recommendedName>
    <alternativeName>
        <fullName evidence="8">Carbonate dehydratase</fullName>
    </alternativeName>
</protein>
<keyword evidence="10" id="KW-1185">Reference proteome</keyword>
<dbReference type="InterPro" id="IPR045066">
    <property type="entry name" value="Beta_CA_cladeB"/>
</dbReference>
<evidence type="ECO:0000313" key="9">
    <source>
        <dbReference type="EMBL" id="GAA0362760.1"/>
    </source>
</evidence>